<keyword evidence="1" id="KW-0732">Signal</keyword>
<dbReference type="PROSITE" id="PS51662">
    <property type="entry name" value="BP_PHYTASE"/>
    <property type="match status" value="1"/>
</dbReference>
<gene>
    <name evidence="3" type="ORF">J4G78_10575</name>
</gene>
<accession>A0ABX7T2E2</accession>
<feature type="domain" description="BPP" evidence="2">
    <location>
        <begin position="24"/>
        <end position="346"/>
    </location>
</feature>
<dbReference type="Proteomes" id="UP000663923">
    <property type="component" value="Chromosome"/>
</dbReference>
<evidence type="ECO:0000256" key="1">
    <source>
        <dbReference type="SAM" id="SignalP"/>
    </source>
</evidence>
<dbReference type="Pfam" id="PF02333">
    <property type="entry name" value="Phytase"/>
    <property type="match status" value="1"/>
</dbReference>
<dbReference type="EMBL" id="CP071794">
    <property type="protein sequence ID" value="QTD54707.1"/>
    <property type="molecule type" value="Genomic_DNA"/>
</dbReference>
<proteinExistence type="predicted"/>
<dbReference type="Gene3D" id="2.120.10.30">
    <property type="entry name" value="TolB, C-terminal domain"/>
    <property type="match status" value="1"/>
</dbReference>
<keyword evidence="4" id="KW-1185">Reference proteome</keyword>
<dbReference type="SUPFAM" id="SSF50956">
    <property type="entry name" value="Thermostable phytase (3-phytase)"/>
    <property type="match status" value="1"/>
</dbReference>
<feature type="signal peptide" evidence="1">
    <location>
        <begin position="1"/>
        <end position="25"/>
    </location>
</feature>
<evidence type="ECO:0000259" key="2">
    <source>
        <dbReference type="PROSITE" id="PS51662"/>
    </source>
</evidence>
<dbReference type="RefSeq" id="WP_207986541.1">
    <property type="nucleotide sequence ID" value="NZ_CP071794.1"/>
</dbReference>
<reference evidence="3 4" key="1">
    <citation type="submission" date="2021-03" db="EMBL/GenBank/DDBJ databases">
        <title>Complete genome of Parasphingorhabdus_sp.JHSY0214.</title>
        <authorList>
            <person name="Yoo J.H."/>
            <person name="Bae J.W."/>
        </authorList>
    </citation>
    <scope>NUCLEOTIDE SEQUENCE [LARGE SCALE GENOMIC DNA]</scope>
    <source>
        <strain evidence="3 4">JHSY0214</strain>
    </source>
</reference>
<protein>
    <submittedName>
        <fullName evidence="3">Phytase</fullName>
    </submittedName>
</protein>
<sequence>MRGLTAWPLLPLAGLSLVTACSEDAAPTPDIVAIPAVAETESVGTVGDDAADDPAIWRNPDDPSQSLIIGTDKKAGIHVYDLQGRQKSFLAAEAVNNIDIRTVSTASGDVILVGASDRRDREVPRLALYTLDSENAALVPLANTVIGIGEAYGFCFGVLGADDLRAMIITKEGSIIEMSVTLSDGAPSIEVQRTFKVETQAEGCVVDDRTGMLYVGEENVGIWSYDLRRPDPKPLRFAVLAEGELVADVEGLALAPDGERGGYLLASSQGNNSFAIYDLPSGQFRTRFIVEDGVIDTVSDTDGIELMLGDFGPDYSGGIFVAQDGDNGDNTQNFKFLSWDAILQALNL</sequence>
<dbReference type="InterPro" id="IPR003431">
    <property type="entry name" value="B-propeller_Phytase"/>
</dbReference>
<name>A0ABX7T2E2_9SPHN</name>
<organism evidence="3 4">
    <name type="scientific">Parasphingorhabdus cellanae</name>
    <dbReference type="NCBI Taxonomy" id="2806553"/>
    <lineage>
        <taxon>Bacteria</taxon>
        <taxon>Pseudomonadati</taxon>
        <taxon>Pseudomonadota</taxon>
        <taxon>Alphaproteobacteria</taxon>
        <taxon>Sphingomonadales</taxon>
        <taxon>Sphingomonadaceae</taxon>
        <taxon>Parasphingorhabdus</taxon>
    </lineage>
</organism>
<evidence type="ECO:0000313" key="3">
    <source>
        <dbReference type="EMBL" id="QTD54707.1"/>
    </source>
</evidence>
<dbReference type="InterPro" id="IPR011042">
    <property type="entry name" value="6-blade_b-propeller_TolB-like"/>
</dbReference>
<evidence type="ECO:0000313" key="4">
    <source>
        <dbReference type="Proteomes" id="UP000663923"/>
    </source>
</evidence>
<dbReference type="PROSITE" id="PS51257">
    <property type="entry name" value="PROKAR_LIPOPROTEIN"/>
    <property type="match status" value="1"/>
</dbReference>
<feature type="chain" id="PRO_5045973295" evidence="1">
    <location>
        <begin position="26"/>
        <end position="348"/>
    </location>
</feature>